<protein>
    <submittedName>
        <fullName evidence="1">Small nuclear RNA activating complex, polypeptide 1b</fullName>
    </submittedName>
</protein>
<evidence type="ECO:0000313" key="1">
    <source>
        <dbReference type="Ensembl" id="ENSSANP00000017590.1"/>
    </source>
</evidence>
<dbReference type="Proteomes" id="UP000472260">
    <property type="component" value="Unassembled WGS sequence"/>
</dbReference>
<dbReference type="GO" id="GO:0019185">
    <property type="term" value="C:snRNA-activating protein complex"/>
    <property type="evidence" value="ECO:0007669"/>
    <property type="project" value="TreeGrafter"/>
</dbReference>
<dbReference type="Ensembl" id="ENSSANT00000018791.1">
    <property type="protein sequence ID" value="ENSSANP00000017590.1"/>
    <property type="gene ID" value="ENSSANG00000009252.1"/>
</dbReference>
<dbReference type="GO" id="GO:0042795">
    <property type="term" value="P:snRNA transcription by RNA polymerase II"/>
    <property type="evidence" value="ECO:0007669"/>
    <property type="project" value="TreeGrafter"/>
</dbReference>
<dbReference type="PANTHER" id="PTHR15131">
    <property type="entry name" value="SMALL NUCLEAR RNA ACTIVATING COMPLEX, POLYPEPTIDE 1"/>
    <property type="match status" value="1"/>
</dbReference>
<dbReference type="InterPro" id="IPR019188">
    <property type="entry name" value="SNAPC1"/>
</dbReference>
<dbReference type="GO" id="GO:0043565">
    <property type="term" value="F:sequence-specific DNA binding"/>
    <property type="evidence" value="ECO:0007669"/>
    <property type="project" value="TreeGrafter"/>
</dbReference>
<accession>A0A671LEF0</accession>
<evidence type="ECO:0000313" key="2">
    <source>
        <dbReference type="Proteomes" id="UP000472260"/>
    </source>
</evidence>
<proteinExistence type="predicted"/>
<sequence length="356" mass="40735">MDHFREPVKTDCEELLFRFQATESVRYEQFLESWRDMDFSSIFHGKPEPNERRRFARLILSLASPYFFPPYIFQIRVGGLYLLYGLFNTQLATPREKIRIALKDWKDVMPFQKDAVNAQHYDHIPNNPFVIGLTAQSDGKAFINHVGEWLLCDKDGRRRKICEEFVDPPSRPQELVSTDVLEVSHHGNITGLKKAIFTEPDPNLNIVQQNLVPKLNIAVFAYSNWQMNDAVSICSSSRAQLLALIKSKSYGQVIEVKIDHCIKRSRRHRQTELVPAAGPDISLKVKSCPPRSTHVVTVWFALIDYRHFYMIGNESEGSNLTRLWCLSAVKEEKEPVISNSNPTSVTATGHGVTLFA</sequence>
<dbReference type="Pfam" id="PF09808">
    <property type="entry name" value="SNAPC1"/>
    <property type="match status" value="1"/>
</dbReference>
<keyword evidence="2" id="KW-1185">Reference proteome</keyword>
<dbReference type="PANTHER" id="PTHR15131:SF3">
    <property type="entry name" value="SNRNA-ACTIVATING PROTEIN COMPLEX SUBUNIT 1"/>
    <property type="match status" value="1"/>
</dbReference>
<name>A0A671LEF0_9TELE</name>
<dbReference type="GO" id="GO:0042796">
    <property type="term" value="P:snRNA transcription by RNA polymerase III"/>
    <property type="evidence" value="ECO:0007669"/>
    <property type="project" value="TreeGrafter"/>
</dbReference>
<dbReference type="AlphaFoldDB" id="A0A671LEF0"/>
<organism evidence="1 2">
    <name type="scientific">Sinocyclocheilus anshuiensis</name>
    <dbReference type="NCBI Taxonomy" id="1608454"/>
    <lineage>
        <taxon>Eukaryota</taxon>
        <taxon>Metazoa</taxon>
        <taxon>Chordata</taxon>
        <taxon>Craniata</taxon>
        <taxon>Vertebrata</taxon>
        <taxon>Euteleostomi</taxon>
        <taxon>Actinopterygii</taxon>
        <taxon>Neopterygii</taxon>
        <taxon>Teleostei</taxon>
        <taxon>Ostariophysi</taxon>
        <taxon>Cypriniformes</taxon>
        <taxon>Cyprinidae</taxon>
        <taxon>Cyprininae</taxon>
        <taxon>Sinocyclocheilus</taxon>
    </lineage>
</organism>
<reference evidence="1" key="2">
    <citation type="submission" date="2025-09" db="UniProtKB">
        <authorList>
            <consortium name="Ensembl"/>
        </authorList>
    </citation>
    <scope>IDENTIFICATION</scope>
</reference>
<reference evidence="1" key="1">
    <citation type="submission" date="2025-08" db="UniProtKB">
        <authorList>
            <consortium name="Ensembl"/>
        </authorList>
    </citation>
    <scope>IDENTIFICATION</scope>
</reference>